<dbReference type="RefSeq" id="WP_050530947.1">
    <property type="nucleotide sequence ID" value="NZ_AQQZ01000004.1"/>
</dbReference>
<comment type="caution">
    <text evidence="2">The sequence shown here is derived from an EMBL/GenBank/DDBJ whole genome shotgun (WGS) entry which is preliminary data.</text>
</comment>
<organism evidence="2 3">
    <name type="scientific">Pseudaestuariivita atlantica</name>
    <dbReference type="NCBI Taxonomy" id="1317121"/>
    <lineage>
        <taxon>Bacteria</taxon>
        <taxon>Pseudomonadati</taxon>
        <taxon>Pseudomonadota</taxon>
        <taxon>Alphaproteobacteria</taxon>
        <taxon>Rhodobacterales</taxon>
        <taxon>Paracoccaceae</taxon>
        <taxon>Pseudaestuariivita</taxon>
    </lineage>
</organism>
<sequence>MSTDGSTFWTTHSIPLIEPEFLSSIVSAASDIALVVSADHEVLSVLTNTGVAPFGNLSHWEGKPVTTILTSESVGKYYAAMEVMASSDEAKTTSELNHQDGTDWQFPVSYSFHRIGHKGAVLMLGRDLRPIAETQQQLVQTQIALEKGYEARRGFDARFRSLLHTVRDAVVFVSVPDGRIEDLSNTAADVLGGTADSLRGTSFVQAFQDRQRAEFVEALTSLSGKETGGEMSVALKRSGQKVRIEPTLFRAAGARLVLCRLVPLGDGTGTAMAAPSHLDAFFAGAADAILFTNGKGVIEAANDSFLDLADVAQEQQLIGRSFADFLGHGQIDLNVLIENAQRTGQMRLYAAQLVNELGIRRPVEISATALNDMEPRQMVFVLRDAERSETVRQPMSDASSEQAQRSVMELVGSSPLKDIVAETTDVVERICIETAVNLTRNNRVAAAEMLGLSRQSLYVKLRKYGMLSKDASD</sequence>
<dbReference type="PRINTS" id="PR01590">
    <property type="entry name" value="HTHFIS"/>
</dbReference>
<dbReference type="Pfam" id="PF13426">
    <property type="entry name" value="PAS_9"/>
    <property type="match status" value="2"/>
</dbReference>
<dbReference type="SMART" id="SM00091">
    <property type="entry name" value="PAS"/>
    <property type="match status" value="2"/>
</dbReference>
<proteinExistence type="predicted"/>
<evidence type="ECO:0000313" key="2">
    <source>
        <dbReference type="EMBL" id="KNG93746.1"/>
    </source>
</evidence>
<accession>A0A0L1JPT6</accession>
<reference evidence="2 3" key="1">
    <citation type="journal article" date="2015" name="Int. J. Syst. Evol. Microbiol.">
        <title>Aestuariivita atlantica sp. nov., isolated from deep sea sediment of the Atlantic Ocean.</title>
        <authorList>
            <person name="Li G."/>
            <person name="Lai Q."/>
            <person name="Du Y."/>
            <person name="Liu X."/>
            <person name="Sun F."/>
            <person name="Shao Z."/>
        </authorList>
    </citation>
    <scope>NUCLEOTIDE SEQUENCE [LARGE SCALE GENOMIC DNA]</scope>
    <source>
        <strain evidence="2 3">22II-S11-z3</strain>
    </source>
</reference>
<dbReference type="InterPro" id="IPR011785">
    <property type="entry name" value="Tscrpt_reg_PpsR-CrtJ"/>
</dbReference>
<dbReference type="InterPro" id="IPR035965">
    <property type="entry name" value="PAS-like_dom_sf"/>
</dbReference>
<dbReference type="STRING" id="1317121.ATO11_11240"/>
<dbReference type="SUPFAM" id="SSF46689">
    <property type="entry name" value="Homeodomain-like"/>
    <property type="match status" value="1"/>
</dbReference>
<dbReference type="InterPro" id="IPR009057">
    <property type="entry name" value="Homeodomain-like_sf"/>
</dbReference>
<protein>
    <recommendedName>
        <fullName evidence="1">PAS domain-containing protein</fullName>
    </recommendedName>
</protein>
<dbReference type="PATRIC" id="fig|1317121.7.peg.2926"/>
<dbReference type="Gene3D" id="1.10.10.60">
    <property type="entry name" value="Homeodomain-like"/>
    <property type="match status" value="1"/>
</dbReference>
<dbReference type="NCBIfam" id="TIGR02040">
    <property type="entry name" value="PpsR-CrtJ"/>
    <property type="match status" value="1"/>
</dbReference>
<dbReference type="GO" id="GO:0043565">
    <property type="term" value="F:sequence-specific DNA binding"/>
    <property type="evidence" value="ECO:0007669"/>
    <property type="project" value="InterPro"/>
</dbReference>
<dbReference type="OrthoDB" id="5499170at2"/>
<feature type="domain" description="PAS" evidence="1">
    <location>
        <begin position="157"/>
        <end position="224"/>
    </location>
</feature>
<dbReference type="Gene3D" id="3.30.450.20">
    <property type="entry name" value="PAS domain"/>
    <property type="match status" value="3"/>
</dbReference>
<dbReference type="EMBL" id="AQQZ01000004">
    <property type="protein sequence ID" value="KNG93746.1"/>
    <property type="molecule type" value="Genomic_DNA"/>
</dbReference>
<feature type="domain" description="PAS" evidence="1">
    <location>
        <begin position="276"/>
        <end position="345"/>
    </location>
</feature>
<dbReference type="InterPro" id="IPR002197">
    <property type="entry name" value="HTH_Fis"/>
</dbReference>
<name>A0A0L1JPT6_9RHOB</name>
<dbReference type="CDD" id="cd00130">
    <property type="entry name" value="PAS"/>
    <property type="match status" value="2"/>
</dbReference>
<dbReference type="SUPFAM" id="SSF55785">
    <property type="entry name" value="PYP-like sensor domain (PAS domain)"/>
    <property type="match status" value="2"/>
</dbReference>
<evidence type="ECO:0000259" key="1">
    <source>
        <dbReference type="SMART" id="SM00091"/>
    </source>
</evidence>
<keyword evidence="3" id="KW-1185">Reference proteome</keyword>
<dbReference type="Proteomes" id="UP000036938">
    <property type="component" value="Unassembled WGS sequence"/>
</dbReference>
<evidence type="ECO:0000313" key="3">
    <source>
        <dbReference type="Proteomes" id="UP000036938"/>
    </source>
</evidence>
<dbReference type="AlphaFoldDB" id="A0A0L1JPT6"/>
<dbReference type="Pfam" id="PF02954">
    <property type="entry name" value="HTH_8"/>
    <property type="match status" value="1"/>
</dbReference>
<gene>
    <name evidence="2" type="ORF">ATO11_11240</name>
</gene>
<dbReference type="InterPro" id="IPR000014">
    <property type="entry name" value="PAS"/>
</dbReference>